<dbReference type="Pfam" id="PF00126">
    <property type="entry name" value="HTH_1"/>
    <property type="match status" value="1"/>
</dbReference>
<dbReference type="CDD" id="cd08479">
    <property type="entry name" value="PBP2_CrgA_like_9"/>
    <property type="match status" value="1"/>
</dbReference>
<comment type="similarity">
    <text evidence="1">Belongs to the LysR transcriptional regulatory family.</text>
</comment>
<dbReference type="FunFam" id="1.10.10.10:FF:000001">
    <property type="entry name" value="LysR family transcriptional regulator"/>
    <property type="match status" value="1"/>
</dbReference>
<dbReference type="OrthoDB" id="9812435at2"/>
<accession>A0A2N3KWK5</accession>
<evidence type="ECO:0000259" key="5">
    <source>
        <dbReference type="PROSITE" id="PS50931"/>
    </source>
</evidence>
<dbReference type="SUPFAM" id="SSF53850">
    <property type="entry name" value="Periplasmic binding protein-like II"/>
    <property type="match status" value="1"/>
</dbReference>
<dbReference type="SUPFAM" id="SSF46785">
    <property type="entry name" value="Winged helix' DNA-binding domain"/>
    <property type="match status" value="1"/>
</dbReference>
<keyword evidence="2" id="KW-0805">Transcription regulation</keyword>
<dbReference type="PANTHER" id="PTHR30537">
    <property type="entry name" value="HTH-TYPE TRANSCRIPTIONAL REGULATOR"/>
    <property type="match status" value="1"/>
</dbReference>
<dbReference type="InterPro" id="IPR036388">
    <property type="entry name" value="WH-like_DNA-bd_sf"/>
</dbReference>
<dbReference type="InterPro" id="IPR000847">
    <property type="entry name" value="LysR_HTH_N"/>
</dbReference>
<dbReference type="Gene3D" id="3.40.190.290">
    <property type="match status" value="1"/>
</dbReference>
<reference evidence="6 7" key="1">
    <citation type="submission" date="2017-09" db="EMBL/GenBank/DDBJ databases">
        <title>Biodiversity and function of Thalassospira species in the particle-attached aromatic-hydrocarbon-degrading consortia from the surface seawater of the South China Sea.</title>
        <authorList>
            <person name="Dong C."/>
            <person name="Liu R."/>
            <person name="Shao Z."/>
        </authorList>
    </citation>
    <scope>NUCLEOTIDE SEQUENCE [LARGE SCALE GENOMIC DNA]</scope>
    <source>
        <strain evidence="6 7">CSC1P2</strain>
    </source>
</reference>
<dbReference type="AlphaFoldDB" id="A0A2N3KWK5"/>
<proteinExistence type="inferred from homology"/>
<dbReference type="PRINTS" id="PR00039">
    <property type="entry name" value="HTHLYSR"/>
</dbReference>
<organism evidence="6 7">
    <name type="scientific">Thalassospira marina</name>
    <dbReference type="NCBI Taxonomy" id="2048283"/>
    <lineage>
        <taxon>Bacteria</taxon>
        <taxon>Pseudomonadati</taxon>
        <taxon>Pseudomonadota</taxon>
        <taxon>Alphaproteobacteria</taxon>
        <taxon>Rhodospirillales</taxon>
        <taxon>Thalassospiraceae</taxon>
        <taxon>Thalassospira</taxon>
    </lineage>
</organism>
<gene>
    <name evidence="6" type="ORF">COO20_06045</name>
</gene>
<comment type="caution">
    <text evidence="6">The sequence shown here is derived from an EMBL/GenBank/DDBJ whole genome shotgun (WGS) entry which is preliminary data.</text>
</comment>
<keyword evidence="3" id="KW-0238">DNA-binding</keyword>
<protein>
    <submittedName>
        <fullName evidence="6">LysR family transcriptional regulator</fullName>
    </submittedName>
</protein>
<dbReference type="GO" id="GO:0003700">
    <property type="term" value="F:DNA-binding transcription factor activity"/>
    <property type="evidence" value="ECO:0007669"/>
    <property type="project" value="InterPro"/>
</dbReference>
<dbReference type="FunFam" id="3.40.190.290:FF:000001">
    <property type="entry name" value="Transcriptional regulator, LysR family"/>
    <property type="match status" value="1"/>
</dbReference>
<dbReference type="InterPro" id="IPR036390">
    <property type="entry name" value="WH_DNA-bd_sf"/>
</dbReference>
<evidence type="ECO:0000256" key="1">
    <source>
        <dbReference type="ARBA" id="ARBA00009437"/>
    </source>
</evidence>
<dbReference type="EMBL" id="NWTK01000003">
    <property type="protein sequence ID" value="PKR54952.1"/>
    <property type="molecule type" value="Genomic_DNA"/>
</dbReference>
<evidence type="ECO:0000256" key="3">
    <source>
        <dbReference type="ARBA" id="ARBA00023125"/>
    </source>
</evidence>
<evidence type="ECO:0000313" key="6">
    <source>
        <dbReference type="EMBL" id="PKR54952.1"/>
    </source>
</evidence>
<dbReference type="Pfam" id="PF03466">
    <property type="entry name" value="LysR_substrate"/>
    <property type="match status" value="1"/>
</dbReference>
<name>A0A2N3KWK5_9PROT</name>
<evidence type="ECO:0000256" key="2">
    <source>
        <dbReference type="ARBA" id="ARBA00023015"/>
    </source>
</evidence>
<dbReference type="Gene3D" id="1.10.10.10">
    <property type="entry name" value="Winged helix-like DNA-binding domain superfamily/Winged helix DNA-binding domain"/>
    <property type="match status" value="1"/>
</dbReference>
<evidence type="ECO:0000256" key="4">
    <source>
        <dbReference type="ARBA" id="ARBA00023163"/>
    </source>
</evidence>
<sequence>MINSIDLQFFMVIARASSLAAAARLLNVTPPAVTQRLAALEARLGVNLIDRRGRHLTLTDEGELLLERSERILAELGDITDRINDRRGLIAGHLRIAAPIGFGREYIAPAVRTFKHAHPDISVSLDLSDNPIGQQPENRDVIIHIGELRNQPFQMQHIAPNRRILCAAPAYIARFGTPATITDLAHHQCLILRENDEDVSLWRFHAAAKPKTQETVRVNGDMTSNDGNVIRDWALAGMGIALRSEWDVAQHIRKGRLIEILPDWQADDAPIVALLGPRHFRAARIRHFINHLRTCLTPVPWNAMP</sequence>
<feature type="domain" description="HTH lysR-type" evidence="5">
    <location>
        <begin position="2"/>
        <end position="59"/>
    </location>
</feature>
<dbReference type="Proteomes" id="UP000233597">
    <property type="component" value="Unassembled WGS sequence"/>
</dbReference>
<dbReference type="InterPro" id="IPR005119">
    <property type="entry name" value="LysR_subst-bd"/>
</dbReference>
<dbReference type="RefSeq" id="WP_101264793.1">
    <property type="nucleotide sequence ID" value="NZ_NWTK01000003.1"/>
</dbReference>
<keyword evidence="4" id="KW-0804">Transcription</keyword>
<dbReference type="GO" id="GO:0006351">
    <property type="term" value="P:DNA-templated transcription"/>
    <property type="evidence" value="ECO:0007669"/>
    <property type="project" value="TreeGrafter"/>
</dbReference>
<dbReference type="InterPro" id="IPR058163">
    <property type="entry name" value="LysR-type_TF_proteobact-type"/>
</dbReference>
<evidence type="ECO:0000313" key="7">
    <source>
        <dbReference type="Proteomes" id="UP000233597"/>
    </source>
</evidence>
<dbReference type="PROSITE" id="PS50931">
    <property type="entry name" value="HTH_LYSR"/>
    <property type="match status" value="1"/>
</dbReference>
<dbReference type="PANTHER" id="PTHR30537:SF5">
    <property type="entry name" value="HTH-TYPE TRANSCRIPTIONAL ACTIVATOR TTDR-RELATED"/>
    <property type="match status" value="1"/>
</dbReference>
<dbReference type="GO" id="GO:0043565">
    <property type="term" value="F:sequence-specific DNA binding"/>
    <property type="evidence" value="ECO:0007669"/>
    <property type="project" value="TreeGrafter"/>
</dbReference>